<dbReference type="Proteomes" id="UP000823749">
    <property type="component" value="Chromosome 6"/>
</dbReference>
<sequence>MKKVIEDSAVVEEGKQKQLVCHRIKNHIRKYQEAYRILKDDVKYNKLRAEVLAQPYVSYRQASPERA</sequence>
<protein>
    <recommendedName>
        <fullName evidence="3">Ribosomal protein S15</fullName>
    </recommendedName>
</protein>
<evidence type="ECO:0008006" key="3">
    <source>
        <dbReference type="Google" id="ProtNLM"/>
    </source>
</evidence>
<gene>
    <name evidence="1" type="ORF">RHGRI_018133</name>
</gene>
<dbReference type="AlphaFoldDB" id="A0AAV6K0H6"/>
<name>A0AAV6K0H6_9ERIC</name>
<reference evidence="1 2" key="1">
    <citation type="submission" date="2020-08" db="EMBL/GenBank/DDBJ databases">
        <title>Plant Genome Project.</title>
        <authorList>
            <person name="Zhang R.-G."/>
        </authorList>
    </citation>
    <scope>NUCLEOTIDE SEQUENCE [LARGE SCALE GENOMIC DNA]</scope>
    <source>
        <strain evidence="1">WSP0</strain>
        <tissue evidence="1">Leaf</tissue>
    </source>
</reference>
<proteinExistence type="predicted"/>
<keyword evidence="2" id="KW-1185">Reference proteome</keyword>
<evidence type="ECO:0000313" key="2">
    <source>
        <dbReference type="Proteomes" id="UP000823749"/>
    </source>
</evidence>
<dbReference type="EMBL" id="JACTNZ010000006">
    <property type="protein sequence ID" value="KAG5545868.1"/>
    <property type="molecule type" value="Genomic_DNA"/>
</dbReference>
<comment type="caution">
    <text evidence="1">The sequence shown here is derived from an EMBL/GenBank/DDBJ whole genome shotgun (WGS) entry which is preliminary data.</text>
</comment>
<evidence type="ECO:0000313" key="1">
    <source>
        <dbReference type="EMBL" id="KAG5545868.1"/>
    </source>
</evidence>
<accession>A0AAV6K0H6</accession>
<organism evidence="1 2">
    <name type="scientific">Rhododendron griersonianum</name>
    <dbReference type="NCBI Taxonomy" id="479676"/>
    <lineage>
        <taxon>Eukaryota</taxon>
        <taxon>Viridiplantae</taxon>
        <taxon>Streptophyta</taxon>
        <taxon>Embryophyta</taxon>
        <taxon>Tracheophyta</taxon>
        <taxon>Spermatophyta</taxon>
        <taxon>Magnoliopsida</taxon>
        <taxon>eudicotyledons</taxon>
        <taxon>Gunneridae</taxon>
        <taxon>Pentapetalae</taxon>
        <taxon>asterids</taxon>
        <taxon>Ericales</taxon>
        <taxon>Ericaceae</taxon>
        <taxon>Ericoideae</taxon>
        <taxon>Rhodoreae</taxon>
        <taxon>Rhododendron</taxon>
    </lineage>
</organism>